<dbReference type="EMBL" id="CM000840">
    <property type="protein sequence ID" value="KRH49445.1"/>
    <property type="molecule type" value="Genomic_DNA"/>
</dbReference>
<dbReference type="InParanoid" id="K7L1Y4"/>
<dbReference type="HOGENOM" id="CLU_000288_18_3_1"/>
<keyword evidence="7 10" id="KW-0472">Membrane</keyword>
<feature type="transmembrane region" description="Helical" evidence="10">
    <location>
        <begin position="689"/>
        <end position="713"/>
    </location>
</feature>
<dbReference type="FunCoup" id="K7L1Y4">
    <property type="interactions" value="428"/>
</dbReference>
<dbReference type="eggNOG" id="KOG0619">
    <property type="taxonomic scope" value="Eukaryota"/>
</dbReference>
<evidence type="ECO:0000256" key="5">
    <source>
        <dbReference type="ARBA" id="ARBA00022737"/>
    </source>
</evidence>
<gene>
    <name evidence="12" type="ORF">GLYMA_07G155000</name>
</gene>
<accession>K7L1Y4</accession>
<dbReference type="EnsemblPlants" id="KRH49445">
    <property type="protein sequence ID" value="KRH49445"/>
    <property type="gene ID" value="GLYMA_07G155000"/>
</dbReference>
<evidence type="ECO:0000313" key="12">
    <source>
        <dbReference type="EMBL" id="KRH49445.1"/>
    </source>
</evidence>
<keyword evidence="5" id="KW-0677">Repeat</keyword>
<dbReference type="GO" id="GO:0016020">
    <property type="term" value="C:membrane"/>
    <property type="evidence" value="ECO:0007669"/>
    <property type="project" value="UniProtKB-SubCell"/>
</dbReference>
<dbReference type="FunFam" id="3.80.10.10:FF:000383">
    <property type="entry name" value="Leucine-rich repeat receptor protein kinase EMS1"/>
    <property type="match status" value="1"/>
</dbReference>
<evidence type="ECO:0000256" key="1">
    <source>
        <dbReference type="ARBA" id="ARBA00004479"/>
    </source>
</evidence>
<comment type="subcellular location">
    <subcellularLocation>
        <location evidence="1">Membrane</location>
        <topology evidence="1">Single-pass type I membrane protein</topology>
    </subcellularLocation>
</comment>
<protein>
    <recommendedName>
        <fullName evidence="11">Leucine-rich repeat-containing N-terminal plant-type domain-containing protein</fullName>
    </recommendedName>
</protein>
<dbReference type="Proteomes" id="UP000008827">
    <property type="component" value="Chromosome 7"/>
</dbReference>
<dbReference type="Gene3D" id="3.80.10.10">
    <property type="entry name" value="Ribonuclease Inhibitor"/>
    <property type="match status" value="5"/>
</dbReference>
<keyword evidence="2" id="KW-0433">Leucine-rich repeat</keyword>
<keyword evidence="3 10" id="KW-0812">Transmembrane</keyword>
<dbReference type="STRING" id="3847.K7L1Y4"/>
<evidence type="ECO:0000256" key="3">
    <source>
        <dbReference type="ARBA" id="ARBA00022692"/>
    </source>
</evidence>
<reference evidence="13" key="2">
    <citation type="submission" date="2018-02" db="UniProtKB">
        <authorList>
            <consortium name="EnsemblPlants"/>
        </authorList>
    </citation>
    <scope>IDENTIFICATION</scope>
    <source>
        <strain evidence="13">Williams 82</strain>
    </source>
</reference>
<evidence type="ECO:0000256" key="2">
    <source>
        <dbReference type="ARBA" id="ARBA00022614"/>
    </source>
</evidence>
<dbReference type="SUPFAM" id="SSF52058">
    <property type="entry name" value="L domain-like"/>
    <property type="match status" value="3"/>
</dbReference>
<dbReference type="OrthoDB" id="1394818at2759"/>
<dbReference type="Gramene" id="KRH49445">
    <property type="protein sequence ID" value="KRH49445"/>
    <property type="gene ID" value="GLYMA_07G155000"/>
</dbReference>
<evidence type="ECO:0000259" key="11">
    <source>
        <dbReference type="Pfam" id="PF08263"/>
    </source>
</evidence>
<keyword evidence="6 10" id="KW-1133">Transmembrane helix</keyword>
<keyword evidence="9" id="KW-0325">Glycoprotein</keyword>
<evidence type="ECO:0000256" key="7">
    <source>
        <dbReference type="ARBA" id="ARBA00023136"/>
    </source>
</evidence>
<proteinExistence type="predicted"/>
<dbReference type="Pfam" id="PF00560">
    <property type="entry name" value="LRR_1"/>
    <property type="match status" value="5"/>
</dbReference>
<evidence type="ECO:0000256" key="9">
    <source>
        <dbReference type="ARBA" id="ARBA00023180"/>
    </source>
</evidence>
<dbReference type="InterPro" id="IPR046956">
    <property type="entry name" value="RLP23-like"/>
</dbReference>
<dbReference type="Pfam" id="PF08263">
    <property type="entry name" value="LRRNT_2"/>
    <property type="match status" value="1"/>
</dbReference>
<reference evidence="12" key="3">
    <citation type="submission" date="2018-07" db="EMBL/GenBank/DDBJ databases">
        <title>WGS assembly of Glycine max.</title>
        <authorList>
            <person name="Schmutz J."/>
            <person name="Cannon S."/>
            <person name="Schlueter J."/>
            <person name="Ma J."/>
            <person name="Mitros T."/>
            <person name="Nelson W."/>
            <person name="Hyten D."/>
            <person name="Song Q."/>
            <person name="Thelen J."/>
            <person name="Cheng J."/>
            <person name="Xu D."/>
            <person name="Hellsten U."/>
            <person name="May G."/>
            <person name="Yu Y."/>
            <person name="Sakurai T."/>
            <person name="Umezawa T."/>
            <person name="Bhattacharyya M."/>
            <person name="Sandhu D."/>
            <person name="Valliyodan B."/>
            <person name="Lindquist E."/>
            <person name="Peto M."/>
            <person name="Grant D."/>
            <person name="Shu S."/>
            <person name="Goodstein D."/>
            <person name="Barry K."/>
            <person name="Futrell-Griggs M."/>
            <person name="Abernathy B."/>
            <person name="Du J."/>
            <person name="Tian Z."/>
            <person name="Zhu L."/>
            <person name="Gill N."/>
            <person name="Joshi T."/>
            <person name="Libault M."/>
            <person name="Sethuraman A."/>
            <person name="Zhang X."/>
            <person name="Shinozaki K."/>
            <person name="Nguyen H."/>
            <person name="Wing R."/>
            <person name="Cregan P."/>
            <person name="Specht J."/>
            <person name="Grimwood J."/>
            <person name="Rokhsar D."/>
            <person name="Stacey G."/>
            <person name="Shoemaker R."/>
            <person name="Jackson S."/>
        </authorList>
    </citation>
    <scope>NUCLEOTIDE SEQUENCE</scope>
    <source>
        <tissue evidence="12">Callus</tissue>
    </source>
</reference>
<dbReference type="FunFam" id="3.80.10.10:FF:000095">
    <property type="entry name" value="LRR receptor-like serine/threonine-protein kinase GSO1"/>
    <property type="match status" value="1"/>
</dbReference>
<evidence type="ECO:0000256" key="8">
    <source>
        <dbReference type="ARBA" id="ARBA00023170"/>
    </source>
</evidence>
<evidence type="ECO:0000313" key="13">
    <source>
        <dbReference type="EnsemblPlants" id="KRH49445"/>
    </source>
</evidence>
<dbReference type="Pfam" id="PF13516">
    <property type="entry name" value="LRR_6"/>
    <property type="match status" value="1"/>
</dbReference>
<keyword evidence="14" id="KW-1185">Reference proteome</keyword>
<evidence type="ECO:0000256" key="4">
    <source>
        <dbReference type="ARBA" id="ARBA00022729"/>
    </source>
</evidence>
<name>K7L1Y4_SOYBN</name>
<dbReference type="AlphaFoldDB" id="K7L1Y4"/>
<dbReference type="SMR" id="K7L1Y4"/>
<feature type="domain" description="Leucine-rich repeat-containing N-terminal plant-type" evidence="11">
    <location>
        <begin position="15"/>
        <end position="51"/>
    </location>
</feature>
<evidence type="ECO:0000256" key="10">
    <source>
        <dbReference type="SAM" id="Phobius"/>
    </source>
</evidence>
<dbReference type="PANTHER" id="PTHR48061">
    <property type="entry name" value="LEUCINE-RICH REPEAT RECEPTOR PROTEIN KINASE EMS1-LIKE-RELATED"/>
    <property type="match status" value="1"/>
</dbReference>
<reference evidence="12 13" key="1">
    <citation type="journal article" date="2010" name="Nature">
        <title>Genome sequence of the palaeopolyploid soybean.</title>
        <authorList>
            <person name="Schmutz J."/>
            <person name="Cannon S.B."/>
            <person name="Schlueter J."/>
            <person name="Ma J."/>
            <person name="Mitros T."/>
            <person name="Nelson W."/>
            <person name="Hyten D.L."/>
            <person name="Song Q."/>
            <person name="Thelen J.J."/>
            <person name="Cheng J."/>
            <person name="Xu D."/>
            <person name="Hellsten U."/>
            <person name="May G.D."/>
            <person name="Yu Y."/>
            <person name="Sakurai T."/>
            <person name="Umezawa T."/>
            <person name="Bhattacharyya M.K."/>
            <person name="Sandhu D."/>
            <person name="Valliyodan B."/>
            <person name="Lindquist E."/>
            <person name="Peto M."/>
            <person name="Grant D."/>
            <person name="Shu S."/>
            <person name="Goodstein D."/>
            <person name="Barry K."/>
            <person name="Futrell-Griggs M."/>
            <person name="Abernathy B."/>
            <person name="Du J."/>
            <person name="Tian Z."/>
            <person name="Zhu L."/>
            <person name="Gill N."/>
            <person name="Joshi T."/>
            <person name="Libault M."/>
            <person name="Sethuraman A."/>
            <person name="Zhang X.-C."/>
            <person name="Shinozaki K."/>
            <person name="Nguyen H.T."/>
            <person name="Wing R.A."/>
            <person name="Cregan P."/>
            <person name="Specht J."/>
            <person name="Grimwood J."/>
            <person name="Rokhsar D."/>
            <person name="Stacey G."/>
            <person name="Shoemaker R.C."/>
            <person name="Jackson S.A."/>
        </authorList>
    </citation>
    <scope>NUCLEOTIDE SEQUENCE [LARGE SCALE GENOMIC DNA]</scope>
    <source>
        <strain evidence="13">cv. Williams 82</strain>
        <tissue evidence="12">Callus</tissue>
    </source>
</reference>
<dbReference type="PaxDb" id="3847-GLYMA07G19040.2"/>
<organism evidence="13">
    <name type="scientific">Glycine max</name>
    <name type="common">Soybean</name>
    <name type="synonym">Glycine hispida</name>
    <dbReference type="NCBI Taxonomy" id="3847"/>
    <lineage>
        <taxon>Eukaryota</taxon>
        <taxon>Viridiplantae</taxon>
        <taxon>Streptophyta</taxon>
        <taxon>Embryophyta</taxon>
        <taxon>Tracheophyta</taxon>
        <taxon>Spermatophyta</taxon>
        <taxon>Magnoliopsida</taxon>
        <taxon>eudicotyledons</taxon>
        <taxon>Gunneridae</taxon>
        <taxon>Pentapetalae</taxon>
        <taxon>rosids</taxon>
        <taxon>fabids</taxon>
        <taxon>Fabales</taxon>
        <taxon>Fabaceae</taxon>
        <taxon>Papilionoideae</taxon>
        <taxon>50 kb inversion clade</taxon>
        <taxon>NPAAA clade</taxon>
        <taxon>indigoferoid/millettioid clade</taxon>
        <taxon>Phaseoleae</taxon>
        <taxon>Glycine</taxon>
        <taxon>Glycine subgen. Soja</taxon>
    </lineage>
</organism>
<dbReference type="InterPro" id="IPR013210">
    <property type="entry name" value="LRR_N_plant-typ"/>
</dbReference>
<dbReference type="InterPro" id="IPR001611">
    <property type="entry name" value="Leu-rich_rpt"/>
</dbReference>
<keyword evidence="4" id="KW-0732">Signal</keyword>
<evidence type="ECO:0000256" key="6">
    <source>
        <dbReference type="ARBA" id="ARBA00022989"/>
    </source>
</evidence>
<sequence length="746" mass="83480">MYVATSHCLIHEQYLLLNMKHNLVFNPVKSEKLVHWNQSGDCCQWNGVTCNELGRVIGLDLSEEFITEGLDNSSLTFLPSAISFGLLKNLRYLNLSNAGFEGQIPIEIALLTKQATLDLSTSFNLLHSLKLEKPNIGMLMQNLTEITELYLDGVMASATGKECPILESLANLSNLTTLQLSNCALTDVFPKGIFQMQKLKILDVSYNQDPHGSLPNFPQEGYLQTLSLSNTNISGQLPSTISDLKHLAIVDLYGCQFNGTLPVSLSKLSQLFHMDLSFNNFSGPLPSLNMSNNLKYLSLFQNALTGPITSTQWEKLLNLISINFGDNSFSGKFPSTLFTLPSLQELILSHNGFDGPIPKSFLHLKNLGYLLLSSNQFNGTIWLDMFHRMQYLQTLGLSHNNLTVDITSSGDHGLSAFPNMTNLLLADCNLRKFPSFLIPSLHICLVPLKQKLSWKNPESFCNCSTLRMLDLSHNSFNGSIPECLTSRSNTLRVLDLVGNKLTDSFSYTVSSSCHLRLFNLHGNLFERYHSKIFVIVVNKGLQMKLVKIPNVFTSLDFSSKHFEGSLPEELMSLRALIVLNLPHNAFSSYIPSSLGNLTQIESLYLPKNILSGGIPTGIATFSFLSVLNLSYNHLVGKIPRDTHIQSFEEDSFKRNEGLFGPPLTKSCTNGGVKGSPTPPSSTYKTKSSIYWNVLSGELGFIFGLGLVILPFIFCKRWRLWYCKHMEDLLCWIFPQLYFVMNIRERK</sequence>
<evidence type="ECO:0000313" key="14">
    <source>
        <dbReference type="Proteomes" id="UP000008827"/>
    </source>
</evidence>
<dbReference type="PANTHER" id="PTHR48061:SF2">
    <property type="entry name" value="RECEPTOR LIKE PROTEIN 30-LIKE"/>
    <property type="match status" value="1"/>
</dbReference>
<dbReference type="InterPro" id="IPR032675">
    <property type="entry name" value="LRR_dom_sf"/>
</dbReference>
<keyword evidence="8" id="KW-0675">Receptor</keyword>